<gene>
    <name evidence="1" type="ORF">COLO4_25498</name>
</gene>
<reference evidence="2" key="1">
    <citation type="submission" date="2013-09" db="EMBL/GenBank/DDBJ databases">
        <title>Corchorus olitorius genome sequencing.</title>
        <authorList>
            <person name="Alam M."/>
            <person name="Haque M.S."/>
            <person name="Islam M.S."/>
            <person name="Emdad E.M."/>
            <person name="Islam M.M."/>
            <person name="Ahmed B."/>
            <person name="Halim A."/>
            <person name="Hossen Q.M.M."/>
            <person name="Hossain M.Z."/>
            <person name="Ahmed R."/>
            <person name="Khan M.M."/>
            <person name="Islam R."/>
            <person name="Rashid M.M."/>
            <person name="Khan S.A."/>
            <person name="Rahman M.S."/>
            <person name="Alam M."/>
            <person name="Yahiya A.S."/>
            <person name="Khan M.S."/>
            <person name="Azam M.S."/>
            <person name="Haque T."/>
            <person name="Lashkar M.Z.H."/>
            <person name="Akhand A.I."/>
            <person name="Morshed G."/>
            <person name="Roy S."/>
            <person name="Uddin K.S."/>
            <person name="Rabeya T."/>
            <person name="Hossain A.S."/>
            <person name="Chowdhury A."/>
            <person name="Snigdha A.R."/>
            <person name="Mortoza M.S."/>
            <person name="Matin S.A."/>
            <person name="Hoque S.M.E."/>
            <person name="Islam M.K."/>
            <person name="Roy D.K."/>
            <person name="Haider R."/>
            <person name="Moosa M.M."/>
            <person name="Elias S.M."/>
            <person name="Hasan A.M."/>
            <person name="Jahan S."/>
            <person name="Shafiuddin M."/>
            <person name="Mahmood N."/>
            <person name="Shommy N.S."/>
        </authorList>
    </citation>
    <scope>NUCLEOTIDE SEQUENCE [LARGE SCALE GENOMIC DNA]</scope>
    <source>
        <strain evidence="2">cv. O-4</strain>
    </source>
</reference>
<evidence type="ECO:0000313" key="2">
    <source>
        <dbReference type="Proteomes" id="UP000187203"/>
    </source>
</evidence>
<dbReference type="AlphaFoldDB" id="A0A1R3I242"/>
<comment type="caution">
    <text evidence="1">The sequence shown here is derived from an EMBL/GenBank/DDBJ whole genome shotgun (WGS) entry which is preliminary data.</text>
</comment>
<proteinExistence type="predicted"/>
<name>A0A1R3I242_9ROSI</name>
<dbReference type="EMBL" id="AWUE01019066">
    <property type="protein sequence ID" value="OMO76640.1"/>
    <property type="molecule type" value="Genomic_DNA"/>
</dbReference>
<sequence length="53" mass="6217">MTLNHPLLKYINRRNPACLRLEAERVKTRKSSCVKKCRGASKVRHKVRAKKSR</sequence>
<evidence type="ECO:0000313" key="1">
    <source>
        <dbReference type="EMBL" id="OMO76640.1"/>
    </source>
</evidence>
<keyword evidence="2" id="KW-1185">Reference proteome</keyword>
<protein>
    <submittedName>
        <fullName evidence="1">Uncharacterized protein</fullName>
    </submittedName>
</protein>
<dbReference type="Proteomes" id="UP000187203">
    <property type="component" value="Unassembled WGS sequence"/>
</dbReference>
<organism evidence="1 2">
    <name type="scientific">Corchorus olitorius</name>
    <dbReference type="NCBI Taxonomy" id="93759"/>
    <lineage>
        <taxon>Eukaryota</taxon>
        <taxon>Viridiplantae</taxon>
        <taxon>Streptophyta</taxon>
        <taxon>Embryophyta</taxon>
        <taxon>Tracheophyta</taxon>
        <taxon>Spermatophyta</taxon>
        <taxon>Magnoliopsida</taxon>
        <taxon>eudicotyledons</taxon>
        <taxon>Gunneridae</taxon>
        <taxon>Pentapetalae</taxon>
        <taxon>rosids</taxon>
        <taxon>malvids</taxon>
        <taxon>Malvales</taxon>
        <taxon>Malvaceae</taxon>
        <taxon>Grewioideae</taxon>
        <taxon>Apeibeae</taxon>
        <taxon>Corchorus</taxon>
    </lineage>
</organism>
<accession>A0A1R3I242</accession>